<dbReference type="Pfam" id="PF00501">
    <property type="entry name" value="AMP-binding"/>
    <property type="match status" value="1"/>
</dbReference>
<sequence length="506" mass="54908">MRDIADPRTVTGFISGDRYRSPEQLAGRVSRAITVLDALGVGPGDRIAIMLRNDFPFVEASYAAGALGAIAVPVNWHYRSAEVSYILEDSGAKLVVVHADLLDRVPDAAQVLVVDTPPEIAAAYRVDAATGRPSWDAEIDAATPWQHQPRNAPPSMIYTSGTTGRPKAVERFSTLDMGNPGLAEQMGWLGVSPGMRTVACGPMYHSAPNVFALLAGRTGGLVVFASKFDPEALLGFIERYAINSLHLVPTMLVRLLRLPEKVRNAYDLSSLRAITHAAAPCPPAVKRACIDWFGPIIREYYGGTETGVVVACDSKQWLAHPGTVGRPVGGAEVQILDPDSEDGRPLEPGQVGEIYLRNQAAGDFTYHNNDAKRRGIDRDGFVTIGDVGYLDDDGFLYICDRSIDMVISGGVNIYPAEIEAELHLHPDVADCAVFGIPDDEYGESVVALVKLQPDAAPDSDAILAWLHDRLAGFKVPRSIRFVPDLAREDSGKIFKHKLRERYCAKP</sequence>
<feature type="domain" description="AMP-binding enzyme C-terminal" evidence="4">
    <location>
        <begin position="417"/>
        <end position="492"/>
    </location>
</feature>
<dbReference type="InterPro" id="IPR000873">
    <property type="entry name" value="AMP-dep_synth/lig_dom"/>
</dbReference>
<dbReference type="Gene3D" id="3.30.300.30">
    <property type="match status" value="1"/>
</dbReference>
<protein>
    <submittedName>
        <fullName evidence="5">AMP-binding protein</fullName>
    </submittedName>
</protein>
<evidence type="ECO:0000256" key="1">
    <source>
        <dbReference type="ARBA" id="ARBA00006432"/>
    </source>
</evidence>
<dbReference type="SUPFAM" id="SSF56801">
    <property type="entry name" value="Acetyl-CoA synthetase-like"/>
    <property type="match status" value="1"/>
</dbReference>
<dbReference type="PANTHER" id="PTHR43201">
    <property type="entry name" value="ACYL-COA SYNTHETASE"/>
    <property type="match status" value="1"/>
</dbReference>
<dbReference type="InterPro" id="IPR042099">
    <property type="entry name" value="ANL_N_sf"/>
</dbReference>
<dbReference type="Pfam" id="PF13193">
    <property type="entry name" value="AMP-binding_C"/>
    <property type="match status" value="1"/>
</dbReference>
<gene>
    <name evidence="5" type="ORF">K6T79_15445</name>
</gene>
<dbReference type="PANTHER" id="PTHR43201:SF5">
    <property type="entry name" value="MEDIUM-CHAIN ACYL-COA LIGASE ACSF2, MITOCHONDRIAL"/>
    <property type="match status" value="1"/>
</dbReference>
<keyword evidence="2" id="KW-0436">Ligase</keyword>
<dbReference type="InterPro" id="IPR045851">
    <property type="entry name" value="AMP-bd_C_sf"/>
</dbReference>
<reference evidence="5 6" key="1">
    <citation type="submission" date="2023-12" db="EMBL/GenBank/DDBJ databases">
        <title>Description of new species of Mycobacterium terrae complex isolated from sewage at the Sao Paulo Zoological Park Foundation in Brazil.</title>
        <authorList>
            <person name="Romagnoli C.L."/>
            <person name="Conceicao E.C."/>
            <person name="Machado E."/>
            <person name="Barreto L.B.P.F."/>
            <person name="Sharma A."/>
            <person name="Silva N.M."/>
            <person name="Marques L.E."/>
            <person name="Juliana M.A."/>
            <person name="Lourenco M.C.S."/>
            <person name="Digiampietri L.A."/>
            <person name="Suffys P.N."/>
            <person name="Viana-Niero C."/>
        </authorList>
    </citation>
    <scope>NUCLEOTIDE SEQUENCE [LARGE SCALE GENOMIC DNA]</scope>
    <source>
        <strain evidence="5 6">MYC098</strain>
    </source>
</reference>
<evidence type="ECO:0000259" key="4">
    <source>
        <dbReference type="Pfam" id="PF13193"/>
    </source>
</evidence>
<feature type="domain" description="AMP-dependent synthetase/ligase" evidence="3">
    <location>
        <begin position="18"/>
        <end position="359"/>
    </location>
</feature>
<proteinExistence type="inferred from homology"/>
<dbReference type="EMBL" id="JAYJJR010000010">
    <property type="protein sequence ID" value="MEB3022440.1"/>
    <property type="molecule type" value="Genomic_DNA"/>
</dbReference>
<evidence type="ECO:0000256" key="2">
    <source>
        <dbReference type="ARBA" id="ARBA00022598"/>
    </source>
</evidence>
<comment type="caution">
    <text evidence="5">The sequence shown here is derived from an EMBL/GenBank/DDBJ whole genome shotgun (WGS) entry which is preliminary data.</text>
</comment>
<name>A0ABU5XJI1_9MYCO</name>
<accession>A0ABU5XJI1</accession>
<dbReference type="Proteomes" id="UP001299596">
    <property type="component" value="Unassembled WGS sequence"/>
</dbReference>
<keyword evidence="6" id="KW-1185">Reference proteome</keyword>
<comment type="similarity">
    <text evidence="1">Belongs to the ATP-dependent AMP-binding enzyme family.</text>
</comment>
<evidence type="ECO:0000259" key="3">
    <source>
        <dbReference type="Pfam" id="PF00501"/>
    </source>
</evidence>
<dbReference type="PROSITE" id="PS00455">
    <property type="entry name" value="AMP_BINDING"/>
    <property type="match status" value="1"/>
</dbReference>
<organism evidence="5 6">
    <name type="scientific">[Mycobacterium] crassicus</name>
    <dbReference type="NCBI Taxonomy" id="2872309"/>
    <lineage>
        <taxon>Bacteria</taxon>
        <taxon>Bacillati</taxon>
        <taxon>Actinomycetota</taxon>
        <taxon>Actinomycetes</taxon>
        <taxon>Mycobacteriales</taxon>
        <taxon>Mycobacteriaceae</taxon>
        <taxon>Mycolicibacter</taxon>
    </lineage>
</organism>
<evidence type="ECO:0000313" key="6">
    <source>
        <dbReference type="Proteomes" id="UP001299596"/>
    </source>
</evidence>
<evidence type="ECO:0000313" key="5">
    <source>
        <dbReference type="EMBL" id="MEB3022440.1"/>
    </source>
</evidence>
<dbReference type="InterPro" id="IPR025110">
    <property type="entry name" value="AMP-bd_C"/>
</dbReference>
<dbReference type="InterPro" id="IPR020845">
    <property type="entry name" value="AMP-binding_CS"/>
</dbReference>
<dbReference type="Gene3D" id="3.40.50.12780">
    <property type="entry name" value="N-terminal domain of ligase-like"/>
    <property type="match status" value="1"/>
</dbReference>
<dbReference type="RefSeq" id="WP_225404033.1">
    <property type="nucleotide sequence ID" value="NZ_JAYJJR010000010.1"/>
</dbReference>